<dbReference type="EMBL" id="JAGFBV010000029">
    <property type="protein sequence ID" value="MBP4139539.1"/>
    <property type="molecule type" value="Genomic_DNA"/>
</dbReference>
<organism evidence="1 2">
    <name type="scientific">Flavobacterium geliluteum</name>
    <dbReference type="NCBI Taxonomy" id="2816120"/>
    <lineage>
        <taxon>Bacteria</taxon>
        <taxon>Pseudomonadati</taxon>
        <taxon>Bacteroidota</taxon>
        <taxon>Flavobacteriia</taxon>
        <taxon>Flavobacteriales</taxon>
        <taxon>Flavobacteriaceae</taxon>
        <taxon>Flavobacterium</taxon>
    </lineage>
</organism>
<protein>
    <recommendedName>
        <fullName evidence="3">DUF4296 domain-containing protein</fullName>
    </recommendedName>
</protein>
<dbReference type="AlphaFoldDB" id="A0A941AW68"/>
<name>A0A941AW68_9FLAO</name>
<proteinExistence type="predicted"/>
<evidence type="ECO:0008006" key="3">
    <source>
        <dbReference type="Google" id="ProtNLM"/>
    </source>
</evidence>
<evidence type="ECO:0000313" key="2">
    <source>
        <dbReference type="Proteomes" id="UP000675047"/>
    </source>
</evidence>
<keyword evidence="2" id="KW-1185">Reference proteome</keyword>
<gene>
    <name evidence="1" type="ORF">J3495_15800</name>
</gene>
<dbReference type="RefSeq" id="WP_210667507.1">
    <property type="nucleotide sequence ID" value="NZ_JAGFBV010000029.1"/>
</dbReference>
<dbReference type="Proteomes" id="UP000675047">
    <property type="component" value="Unassembled WGS sequence"/>
</dbReference>
<sequence length="129" mass="15575">MQRIKLFFIFLSLAIVIAVCNLAYGQAKKLSADDKLIQDSIYKVNKEKVMDFSMKDFEELFLNYFHKRNDTKNVLTKTDFYTYTVQISMYYDRLAILYPGQKQVVEENKERWLEKSYEDYLQYKESQKK</sequence>
<accession>A0A941AW68</accession>
<evidence type="ECO:0000313" key="1">
    <source>
        <dbReference type="EMBL" id="MBP4139539.1"/>
    </source>
</evidence>
<reference evidence="1 2" key="1">
    <citation type="submission" date="2021-03" db="EMBL/GenBank/DDBJ databases">
        <title>Flavobacterium Flabelliformis Sp. Nov. And Flavobacterium Geliluteum Sp. Nov., Two Novel Multidrug Resistant Psychrophilic Species Isolated From Antarctica.</title>
        <authorList>
            <person name="Kralova S."/>
            <person name="Busse H.J."/>
            <person name="Bezdicek M."/>
            <person name="Nykrynova M."/>
            <person name="Kroupova E."/>
            <person name="Krsek D."/>
            <person name="Sedlacek I."/>
        </authorList>
    </citation>
    <scope>NUCLEOTIDE SEQUENCE [LARGE SCALE GENOMIC DNA]</scope>
    <source>
        <strain evidence="1 2">P7388</strain>
    </source>
</reference>
<comment type="caution">
    <text evidence="1">The sequence shown here is derived from an EMBL/GenBank/DDBJ whole genome shotgun (WGS) entry which is preliminary data.</text>
</comment>